<dbReference type="PROSITE" id="PS51674">
    <property type="entry name" value="4FE4S_WBL"/>
    <property type="match status" value="1"/>
</dbReference>
<dbReference type="GO" id="GO:0035731">
    <property type="term" value="F:dinitrosyl-iron complex binding"/>
    <property type="evidence" value="ECO:0007669"/>
    <property type="project" value="UniProtKB-UniRule"/>
</dbReference>
<keyword evidence="8 12" id="KW-0805">Transcription regulation</keyword>
<evidence type="ECO:0000256" key="5">
    <source>
        <dbReference type="ARBA" id="ARBA00022723"/>
    </source>
</evidence>
<evidence type="ECO:0000256" key="12">
    <source>
        <dbReference type="HAMAP-Rule" id="MF_01479"/>
    </source>
</evidence>
<keyword evidence="10 12" id="KW-1015">Disulfide bond</keyword>
<reference evidence="14 15" key="1">
    <citation type="submission" date="2019-05" db="EMBL/GenBank/DDBJ databases">
        <title>Nakamurella sp. N5BH11, whole genome shotgun sequence.</title>
        <authorList>
            <person name="Tuo L."/>
        </authorList>
    </citation>
    <scope>NUCLEOTIDE SEQUENCE [LARGE SCALE GENOMIC DNA]</scope>
    <source>
        <strain evidence="14 15">N5BH11</strain>
    </source>
</reference>
<evidence type="ECO:0000313" key="14">
    <source>
        <dbReference type="EMBL" id="TKV57286.1"/>
    </source>
</evidence>
<dbReference type="GO" id="GO:0046872">
    <property type="term" value="F:metal ion binding"/>
    <property type="evidence" value="ECO:0007669"/>
    <property type="project" value="UniProtKB-KW"/>
</dbReference>
<keyword evidence="7 12" id="KW-0411">Iron-sulfur</keyword>
<evidence type="ECO:0000256" key="3">
    <source>
        <dbReference type="ARBA" id="ARBA00022485"/>
    </source>
</evidence>
<dbReference type="AlphaFoldDB" id="A0A4U6QBM6"/>
<evidence type="ECO:0000256" key="6">
    <source>
        <dbReference type="ARBA" id="ARBA00023004"/>
    </source>
</evidence>
<comment type="PTM">
    <text evidence="12">Upon Fe-S cluster removal intramolecular disulfide bonds are formed.</text>
</comment>
<sequence length="108" mass="12056">MQKGWVDMERPRPVAVAWEWQLQAACRGMDVEVFFHPDRERNPYRAQRISQAKQICGECPVIAQCRAHALSVCESFGVWGGLSEDERAGILGVRSLLYPGQARTPAAG</sequence>
<evidence type="ECO:0000259" key="13">
    <source>
        <dbReference type="PROSITE" id="PS51674"/>
    </source>
</evidence>
<keyword evidence="15" id="KW-1185">Reference proteome</keyword>
<comment type="caution">
    <text evidence="14">The sequence shown here is derived from an EMBL/GenBank/DDBJ whole genome shotgun (WGS) entry which is preliminary data.</text>
</comment>
<evidence type="ECO:0000256" key="8">
    <source>
        <dbReference type="ARBA" id="ARBA00023015"/>
    </source>
</evidence>
<evidence type="ECO:0000256" key="2">
    <source>
        <dbReference type="ARBA" id="ARBA00006597"/>
    </source>
</evidence>
<dbReference type="InterPro" id="IPR003482">
    <property type="entry name" value="Whib"/>
</dbReference>
<keyword evidence="9 12" id="KW-0238">DNA-binding</keyword>
<dbReference type="GO" id="GO:0045454">
    <property type="term" value="P:cell redox homeostasis"/>
    <property type="evidence" value="ECO:0007669"/>
    <property type="project" value="TreeGrafter"/>
</dbReference>
<evidence type="ECO:0000256" key="11">
    <source>
        <dbReference type="ARBA" id="ARBA00023163"/>
    </source>
</evidence>
<dbReference type="PANTHER" id="PTHR38839:SF5">
    <property type="entry name" value="TRANSCRIPTIONAL REGULATOR WHID"/>
    <property type="match status" value="1"/>
</dbReference>
<comment type="subcellular location">
    <subcellularLocation>
        <location evidence="1 12">Cytoplasm</location>
    </subcellularLocation>
</comment>
<dbReference type="HAMAP" id="MF_01479">
    <property type="entry name" value="WhiB"/>
    <property type="match status" value="1"/>
</dbReference>
<keyword evidence="4 12" id="KW-0963">Cytoplasm</keyword>
<dbReference type="GO" id="GO:0003677">
    <property type="term" value="F:DNA binding"/>
    <property type="evidence" value="ECO:0007669"/>
    <property type="project" value="UniProtKB-UniRule"/>
</dbReference>
<evidence type="ECO:0000256" key="4">
    <source>
        <dbReference type="ARBA" id="ARBA00022490"/>
    </source>
</evidence>
<comment type="function">
    <text evidence="12">Acts as a transcriptional regulator. Probably redox-responsive. The apo- but not holo-form probably binds DNA.</text>
</comment>
<accession>A0A4U6QBM6</accession>
<gene>
    <name evidence="12" type="primary">whiB</name>
    <name evidence="14" type="ORF">FDO65_17285</name>
</gene>
<feature type="binding site" evidence="12">
    <location>
        <position position="56"/>
    </location>
    <ligand>
        <name>[4Fe-4S] cluster</name>
        <dbReference type="ChEBI" id="CHEBI:49883"/>
    </ligand>
</feature>
<evidence type="ECO:0000256" key="1">
    <source>
        <dbReference type="ARBA" id="ARBA00004496"/>
    </source>
</evidence>
<dbReference type="GO" id="GO:0047134">
    <property type="term" value="F:protein-disulfide reductase [NAD(P)H] activity"/>
    <property type="evidence" value="ECO:0007669"/>
    <property type="project" value="TreeGrafter"/>
</dbReference>
<keyword evidence="3 12" id="KW-0004">4Fe-4S</keyword>
<evidence type="ECO:0000256" key="7">
    <source>
        <dbReference type="ARBA" id="ARBA00023014"/>
    </source>
</evidence>
<organism evidence="14 15">
    <name type="scientific">Nakamurella flava</name>
    <dbReference type="NCBI Taxonomy" id="2576308"/>
    <lineage>
        <taxon>Bacteria</taxon>
        <taxon>Bacillati</taxon>
        <taxon>Actinomycetota</taxon>
        <taxon>Actinomycetes</taxon>
        <taxon>Nakamurellales</taxon>
        <taxon>Nakamurellaceae</taxon>
        <taxon>Nakamurella</taxon>
    </lineage>
</organism>
<feature type="domain" description="4Fe-4S Wbl-type" evidence="13">
    <location>
        <begin position="25"/>
        <end position="89"/>
    </location>
</feature>
<name>A0A4U6QBM6_9ACTN</name>
<dbReference type="OrthoDB" id="4954884at2"/>
<protein>
    <recommendedName>
        <fullName evidence="12">Transcriptional regulator WhiB</fullName>
    </recommendedName>
</protein>
<comment type="similarity">
    <text evidence="2 12">Belongs to the WhiB family.</text>
</comment>
<dbReference type="InterPro" id="IPR034768">
    <property type="entry name" value="4FE4S_WBL"/>
</dbReference>
<feature type="binding site" evidence="12">
    <location>
        <position position="65"/>
    </location>
    <ligand>
        <name>[4Fe-4S] cluster</name>
        <dbReference type="ChEBI" id="CHEBI:49883"/>
    </ligand>
</feature>
<proteinExistence type="inferred from homology"/>
<comment type="PTM">
    <text evidence="12">The Fe-S cluster can be nitrosylated by nitric oxide (NO).</text>
</comment>
<dbReference type="Proteomes" id="UP000306985">
    <property type="component" value="Unassembled WGS sequence"/>
</dbReference>
<evidence type="ECO:0000256" key="10">
    <source>
        <dbReference type="ARBA" id="ARBA00023157"/>
    </source>
</evidence>
<dbReference type="GO" id="GO:0051539">
    <property type="term" value="F:4 iron, 4 sulfur cluster binding"/>
    <property type="evidence" value="ECO:0007669"/>
    <property type="project" value="UniProtKB-UniRule"/>
</dbReference>
<dbReference type="GO" id="GO:0005737">
    <property type="term" value="C:cytoplasm"/>
    <property type="evidence" value="ECO:0007669"/>
    <property type="project" value="UniProtKB-SubCell"/>
</dbReference>
<dbReference type="EMBL" id="SZZH01000005">
    <property type="protein sequence ID" value="TKV57286.1"/>
    <property type="molecule type" value="Genomic_DNA"/>
</dbReference>
<evidence type="ECO:0000313" key="15">
    <source>
        <dbReference type="Proteomes" id="UP000306985"/>
    </source>
</evidence>
<comment type="cofactor">
    <cofactor evidence="12">
        <name>[4Fe-4S] cluster</name>
        <dbReference type="ChEBI" id="CHEBI:49883"/>
    </cofactor>
    <text evidence="12">Binds 1 [4Fe-4S] cluster per subunit. Following nitrosylation of the [4Fe-4S] cluster binds 1 [4Fe-8(NO)] cluster per subunit.</text>
</comment>
<keyword evidence="11 12" id="KW-0804">Transcription</keyword>
<dbReference type="Pfam" id="PF02467">
    <property type="entry name" value="Whib"/>
    <property type="match status" value="1"/>
</dbReference>
<keyword evidence="6 12" id="KW-0408">Iron</keyword>
<dbReference type="PANTHER" id="PTHR38839">
    <property type="entry name" value="TRANSCRIPTIONAL REGULATOR WHID-RELATED"/>
    <property type="match status" value="1"/>
</dbReference>
<evidence type="ECO:0000256" key="9">
    <source>
        <dbReference type="ARBA" id="ARBA00023125"/>
    </source>
</evidence>
<dbReference type="GO" id="GO:0045892">
    <property type="term" value="P:negative regulation of DNA-templated transcription"/>
    <property type="evidence" value="ECO:0007669"/>
    <property type="project" value="TreeGrafter"/>
</dbReference>
<feature type="binding site" evidence="12">
    <location>
        <position position="59"/>
    </location>
    <ligand>
        <name>[4Fe-4S] cluster</name>
        <dbReference type="ChEBI" id="CHEBI:49883"/>
    </ligand>
</feature>
<feature type="binding site" evidence="12">
    <location>
        <position position="26"/>
    </location>
    <ligand>
        <name>[4Fe-4S] cluster</name>
        <dbReference type="ChEBI" id="CHEBI:49883"/>
    </ligand>
</feature>
<keyword evidence="5 12" id="KW-0479">Metal-binding</keyword>